<sequence>MTLRLGTIGTNWITKMFADAALLTGHYSLQAVYSRHQDSGATFANNFAGQQAVYTDLDAFLTSGLDVVYIASPNSLHYEQAKAVIEHDINVIVEKSIFSNSAEYEDIYQLLQAHPKVHLFEGARHIYTPNFKAIEEKVAQMPVIAGANFVYEKYSSRFDAYLAGKEPNILTREFSAGALTDLGVYPIYAALKLFGLPKEQVYFATRLKNGADGRGTAVLRYADFDVTAQFGKMSNSYAPSEILGRRDTLMVDNIGELGEVTYYDGSGNVETLTQPREVNPMLGEAETFAKIMRDPKLYQTDYEQMLLLSQQVNLVLTALRQSAGIVFPADWR</sequence>
<evidence type="ECO:0000313" key="4">
    <source>
        <dbReference type="Proteomes" id="UP000051296"/>
    </source>
</evidence>
<comment type="caution">
    <text evidence="3">The sequence shown here is derived from an EMBL/GenBank/DDBJ whole genome shotgun (WGS) entry which is preliminary data.</text>
</comment>
<accession>A0A0R2FXY0</accession>
<reference evidence="3 4" key="1">
    <citation type="journal article" date="2015" name="Genome Announc.">
        <title>Expanding the biotechnology potential of lactobacilli through comparative genomics of 213 strains and associated genera.</title>
        <authorList>
            <person name="Sun Z."/>
            <person name="Harris H.M."/>
            <person name="McCann A."/>
            <person name="Guo C."/>
            <person name="Argimon S."/>
            <person name="Zhang W."/>
            <person name="Yang X."/>
            <person name="Jeffery I.B."/>
            <person name="Cooney J.C."/>
            <person name="Kagawa T.F."/>
            <person name="Liu W."/>
            <person name="Song Y."/>
            <person name="Salvetti E."/>
            <person name="Wrobel A."/>
            <person name="Rasinkangas P."/>
            <person name="Parkhill J."/>
            <person name="Rea M.C."/>
            <person name="O'Sullivan O."/>
            <person name="Ritari J."/>
            <person name="Douillard F.P."/>
            <person name="Paul Ross R."/>
            <person name="Yang R."/>
            <person name="Briner A.E."/>
            <person name="Felis G.E."/>
            <person name="de Vos W.M."/>
            <person name="Barrangou R."/>
            <person name="Klaenhammer T.R."/>
            <person name="Caufield P.W."/>
            <person name="Cui Y."/>
            <person name="Zhang H."/>
            <person name="O'Toole P.W."/>
        </authorList>
    </citation>
    <scope>NUCLEOTIDE SEQUENCE [LARGE SCALE GENOMIC DNA]</scope>
    <source>
        <strain evidence="3 4">DSM 20190</strain>
    </source>
</reference>
<dbReference type="PANTHER" id="PTHR43054:SF1">
    <property type="entry name" value="SCYLLO-INOSITOL 2-DEHYDROGENASE (NADP(+)) IOLU"/>
    <property type="match status" value="1"/>
</dbReference>
<dbReference type="Proteomes" id="UP000051296">
    <property type="component" value="Unassembled WGS sequence"/>
</dbReference>
<dbReference type="InterPro" id="IPR036291">
    <property type="entry name" value="NAD(P)-bd_dom_sf"/>
</dbReference>
<dbReference type="GO" id="GO:0000166">
    <property type="term" value="F:nucleotide binding"/>
    <property type="evidence" value="ECO:0007669"/>
    <property type="project" value="InterPro"/>
</dbReference>
<dbReference type="SUPFAM" id="SSF51735">
    <property type="entry name" value="NAD(P)-binding Rossmann-fold domains"/>
    <property type="match status" value="1"/>
</dbReference>
<dbReference type="InterPro" id="IPR000683">
    <property type="entry name" value="Gfo/Idh/MocA-like_OxRdtase_N"/>
</dbReference>
<dbReference type="PATRIC" id="fig|1123500.6.peg.75"/>
<dbReference type="Gene3D" id="3.40.50.720">
    <property type="entry name" value="NAD(P)-binding Rossmann-like Domain"/>
    <property type="match status" value="1"/>
</dbReference>
<gene>
    <name evidence="3" type="ORF">IV68_GL000077</name>
</gene>
<keyword evidence="4" id="KW-1185">Reference proteome</keyword>
<feature type="domain" description="Gfo/Idh/MocA-like oxidoreductase N-terminal" evidence="1">
    <location>
        <begin position="4"/>
        <end position="117"/>
    </location>
</feature>
<evidence type="ECO:0000259" key="2">
    <source>
        <dbReference type="Pfam" id="PF22725"/>
    </source>
</evidence>
<dbReference type="RefSeq" id="WP_022791226.1">
    <property type="nucleotide sequence ID" value="NZ_ATUU01000001.1"/>
</dbReference>
<dbReference type="STRING" id="1123500.GCA_000420365_00426"/>
<dbReference type="AlphaFoldDB" id="A0A0R2FXY0"/>
<feature type="domain" description="GFO/IDH/MocA-like oxidoreductase" evidence="2">
    <location>
        <begin position="157"/>
        <end position="230"/>
    </location>
</feature>
<dbReference type="Pfam" id="PF22725">
    <property type="entry name" value="GFO_IDH_MocA_C3"/>
    <property type="match status" value="1"/>
</dbReference>
<dbReference type="eggNOG" id="COG0673">
    <property type="taxonomic scope" value="Bacteria"/>
</dbReference>
<dbReference type="Pfam" id="PF01408">
    <property type="entry name" value="GFO_IDH_MocA"/>
    <property type="match status" value="1"/>
</dbReference>
<dbReference type="InterPro" id="IPR055170">
    <property type="entry name" value="GFO_IDH_MocA-like_dom"/>
</dbReference>
<evidence type="ECO:0000259" key="1">
    <source>
        <dbReference type="Pfam" id="PF01408"/>
    </source>
</evidence>
<dbReference type="Gene3D" id="3.30.360.10">
    <property type="entry name" value="Dihydrodipicolinate Reductase, domain 2"/>
    <property type="match status" value="1"/>
</dbReference>
<name>A0A0R2FXY0_9LACO</name>
<dbReference type="EMBL" id="JQAX01000001">
    <property type="protein sequence ID" value="KRN33279.1"/>
    <property type="molecule type" value="Genomic_DNA"/>
</dbReference>
<dbReference type="SUPFAM" id="SSF55347">
    <property type="entry name" value="Glyceraldehyde-3-phosphate dehydrogenase-like, C-terminal domain"/>
    <property type="match status" value="1"/>
</dbReference>
<dbReference type="OrthoDB" id="9815825at2"/>
<dbReference type="PANTHER" id="PTHR43054">
    <property type="match status" value="1"/>
</dbReference>
<dbReference type="InParanoid" id="A0A0R2FXY0"/>
<organism evidence="3 4">
    <name type="scientific">Weissella halotolerans DSM 20190</name>
    <dbReference type="NCBI Taxonomy" id="1123500"/>
    <lineage>
        <taxon>Bacteria</taxon>
        <taxon>Bacillati</taxon>
        <taxon>Bacillota</taxon>
        <taxon>Bacilli</taxon>
        <taxon>Lactobacillales</taxon>
        <taxon>Lactobacillaceae</taxon>
        <taxon>Weissella</taxon>
    </lineage>
</organism>
<evidence type="ECO:0000313" key="3">
    <source>
        <dbReference type="EMBL" id="KRN33279.1"/>
    </source>
</evidence>
<proteinExistence type="predicted"/>
<dbReference type="FunCoup" id="A0A0R2FXY0">
    <property type="interactions" value="123"/>
</dbReference>
<protein>
    <submittedName>
        <fullName evidence="3">Uncharacterized protein</fullName>
    </submittedName>
</protein>